<evidence type="ECO:0000259" key="5">
    <source>
        <dbReference type="Pfam" id="PF00149"/>
    </source>
</evidence>
<name>A0ABT3JCA3_9SPHN</name>
<reference evidence="6 7" key="1">
    <citation type="submission" date="2022-10" db="EMBL/GenBank/DDBJ databases">
        <title>Sphingomonas sp.</title>
        <authorList>
            <person name="Jin C."/>
        </authorList>
    </citation>
    <scope>NUCLEOTIDE SEQUENCE [LARGE SCALE GENOMIC DNA]</scope>
    <source>
        <strain evidence="6 7">BN140010</strain>
    </source>
</reference>
<dbReference type="InterPro" id="IPR004843">
    <property type="entry name" value="Calcineurin-like_PHP"/>
</dbReference>
<evidence type="ECO:0000256" key="4">
    <source>
        <dbReference type="ARBA" id="ARBA00025742"/>
    </source>
</evidence>
<dbReference type="CDD" id="cd07402">
    <property type="entry name" value="MPP_GpdQ"/>
    <property type="match status" value="1"/>
</dbReference>
<evidence type="ECO:0000313" key="7">
    <source>
        <dbReference type="Proteomes" id="UP001526246"/>
    </source>
</evidence>
<dbReference type="EMBL" id="JAPDOB010000001">
    <property type="protein sequence ID" value="MCW3796700.1"/>
    <property type="molecule type" value="Genomic_DNA"/>
</dbReference>
<protein>
    <submittedName>
        <fullName evidence="6">Phosphodiesterase</fullName>
    </submittedName>
</protein>
<dbReference type="Gene3D" id="3.60.21.10">
    <property type="match status" value="1"/>
</dbReference>
<keyword evidence="1" id="KW-0479">Metal-binding</keyword>
<dbReference type="Proteomes" id="UP001526246">
    <property type="component" value="Unassembled WGS sequence"/>
</dbReference>
<sequence>MATGDYRWNGYTCRGAVRTGVSDAFGQRWAVMLIAHITDLHIGFDRGNPHELNVRRLNMVVDQIRELRPRPDLLIVSGDLVEHSDDPHAYDHAHALVGRFEGPTLFAVGNHDGRAAFSAELPQVPRDPNGFVQYEVEHGGVRFIVLDTLDEGRHGGAFCEARAGWLAERLAERTDQPTLLMLHHPPLDTGIPWMSALPGEAWVERLRAVVEPARQVRAMLCGHVHRPIAATFAGKPLVVAPSTAPQIALDLEDVDPTYPDGRALIIADPPAYALHNWDGERLLTHFEVAGPRHVLATYNSNLQPMMRAFLKERGTG</sequence>
<evidence type="ECO:0000313" key="6">
    <source>
        <dbReference type="EMBL" id="MCW3796700.1"/>
    </source>
</evidence>
<organism evidence="6 7">
    <name type="scientific">Sphingomonas arvum</name>
    <dbReference type="NCBI Taxonomy" id="2992113"/>
    <lineage>
        <taxon>Bacteria</taxon>
        <taxon>Pseudomonadati</taxon>
        <taxon>Pseudomonadota</taxon>
        <taxon>Alphaproteobacteria</taxon>
        <taxon>Sphingomonadales</taxon>
        <taxon>Sphingomonadaceae</taxon>
        <taxon>Sphingomonas</taxon>
    </lineage>
</organism>
<dbReference type="SUPFAM" id="SSF56300">
    <property type="entry name" value="Metallo-dependent phosphatases"/>
    <property type="match status" value="1"/>
</dbReference>
<feature type="domain" description="Calcineurin-like phosphoesterase" evidence="5">
    <location>
        <begin position="32"/>
        <end position="227"/>
    </location>
</feature>
<dbReference type="InterPro" id="IPR050884">
    <property type="entry name" value="CNP_phosphodiesterase-III"/>
</dbReference>
<comment type="similarity">
    <text evidence="4">Belongs to the cyclic nucleotide phosphodiesterase class-III family.</text>
</comment>
<evidence type="ECO:0000256" key="1">
    <source>
        <dbReference type="ARBA" id="ARBA00022723"/>
    </source>
</evidence>
<proteinExistence type="inferred from homology"/>
<evidence type="ECO:0000256" key="3">
    <source>
        <dbReference type="ARBA" id="ARBA00023004"/>
    </source>
</evidence>
<keyword evidence="2" id="KW-0378">Hydrolase</keyword>
<dbReference type="PANTHER" id="PTHR42988:SF2">
    <property type="entry name" value="CYCLIC NUCLEOTIDE PHOSPHODIESTERASE CBUA0032-RELATED"/>
    <property type="match status" value="1"/>
</dbReference>
<dbReference type="InterPro" id="IPR029052">
    <property type="entry name" value="Metallo-depent_PP-like"/>
</dbReference>
<dbReference type="PANTHER" id="PTHR42988">
    <property type="entry name" value="PHOSPHOHYDROLASE"/>
    <property type="match status" value="1"/>
</dbReference>
<keyword evidence="3" id="KW-0408">Iron</keyword>
<comment type="caution">
    <text evidence="6">The sequence shown here is derived from an EMBL/GenBank/DDBJ whole genome shotgun (WGS) entry which is preliminary data.</text>
</comment>
<keyword evidence="7" id="KW-1185">Reference proteome</keyword>
<dbReference type="RefSeq" id="WP_264880598.1">
    <property type="nucleotide sequence ID" value="NZ_JAPDOB010000001.1"/>
</dbReference>
<accession>A0ABT3JCA3</accession>
<dbReference type="InterPro" id="IPR026575">
    <property type="entry name" value="GpdQ/CpdA-like"/>
</dbReference>
<dbReference type="Pfam" id="PF00149">
    <property type="entry name" value="Metallophos"/>
    <property type="match status" value="1"/>
</dbReference>
<evidence type="ECO:0000256" key="2">
    <source>
        <dbReference type="ARBA" id="ARBA00022801"/>
    </source>
</evidence>
<gene>
    <name evidence="6" type="ORF">OMW55_02620</name>
</gene>